<evidence type="ECO:0000313" key="1">
    <source>
        <dbReference type="EMBL" id="VFJ60488.1"/>
    </source>
</evidence>
<reference evidence="1" key="1">
    <citation type="submission" date="2019-02" db="EMBL/GenBank/DDBJ databases">
        <authorList>
            <person name="Gruber-Vodicka R. H."/>
            <person name="Seah K. B. B."/>
        </authorList>
    </citation>
    <scope>NUCLEOTIDE SEQUENCE</scope>
    <source>
        <strain evidence="1">BECK_BZ163</strain>
        <strain evidence="2">BECK_BZ164</strain>
    </source>
</reference>
<dbReference type="EMBL" id="CAADEZ010000265">
    <property type="protein sequence ID" value="VFJ60488.1"/>
    <property type="molecule type" value="Genomic_DNA"/>
</dbReference>
<organism evidence="1">
    <name type="scientific">Candidatus Kentrum sp. FM</name>
    <dbReference type="NCBI Taxonomy" id="2126340"/>
    <lineage>
        <taxon>Bacteria</taxon>
        <taxon>Pseudomonadati</taxon>
        <taxon>Pseudomonadota</taxon>
        <taxon>Gammaproteobacteria</taxon>
        <taxon>Candidatus Kentrum</taxon>
    </lineage>
</organism>
<name>A0A450T1X2_9GAMM</name>
<sequence>MEIHLTARFDNTPLPPDRILIIREMKSLINFLFPGMDLDVETRSGSWWVTVKKLLKRGQNRQVMR</sequence>
<evidence type="ECO:0000313" key="2">
    <source>
        <dbReference type="EMBL" id="VFK13376.1"/>
    </source>
</evidence>
<dbReference type="EMBL" id="CAADFL010000278">
    <property type="protein sequence ID" value="VFK13376.1"/>
    <property type="molecule type" value="Genomic_DNA"/>
</dbReference>
<proteinExistence type="predicted"/>
<gene>
    <name evidence="1" type="ORF">BECKFM1743A_GA0114220_102654</name>
    <name evidence="2" type="ORF">BECKFM1743B_GA0114221_102784</name>
</gene>
<dbReference type="AlphaFoldDB" id="A0A450T1X2"/>
<protein>
    <submittedName>
        <fullName evidence="1">Uncharacterized protein</fullName>
    </submittedName>
</protein>
<accession>A0A450T1X2</accession>